<dbReference type="GO" id="GO:0016832">
    <property type="term" value="F:aldehyde-lyase activity"/>
    <property type="evidence" value="ECO:0007669"/>
    <property type="project" value="TreeGrafter"/>
</dbReference>
<keyword evidence="1" id="KW-0479">Metal-binding</keyword>
<evidence type="ECO:0000313" key="5">
    <source>
        <dbReference type="EMBL" id="KAJ2901018.1"/>
    </source>
</evidence>
<comment type="caution">
    <text evidence="5">The sequence shown here is derived from an EMBL/GenBank/DDBJ whole genome shotgun (WGS) entry which is preliminary data.</text>
</comment>
<proteinExistence type="predicted"/>
<dbReference type="AlphaFoldDB" id="A0AAD5WSN1"/>
<dbReference type="SUPFAM" id="SSF51621">
    <property type="entry name" value="Phosphoenolpyruvate/pyruvate domain"/>
    <property type="match status" value="1"/>
</dbReference>
<dbReference type="InterPro" id="IPR050251">
    <property type="entry name" value="HpcH-HpaI_aldolase"/>
</dbReference>
<keyword evidence="6" id="KW-1185">Reference proteome</keyword>
<evidence type="ECO:0000256" key="3">
    <source>
        <dbReference type="SAM" id="MobiDB-lite"/>
    </source>
</evidence>
<dbReference type="Proteomes" id="UP001201980">
    <property type="component" value="Unassembled WGS sequence"/>
</dbReference>
<gene>
    <name evidence="5" type="ORF">MKZ38_002144</name>
</gene>
<evidence type="ECO:0000256" key="1">
    <source>
        <dbReference type="ARBA" id="ARBA00022723"/>
    </source>
</evidence>
<name>A0AAD5WSN1_9PEZI</name>
<feature type="region of interest" description="Disordered" evidence="3">
    <location>
        <begin position="354"/>
        <end position="378"/>
    </location>
</feature>
<dbReference type="InterPro" id="IPR015813">
    <property type="entry name" value="Pyrv/PenolPyrv_kinase-like_dom"/>
</dbReference>
<accession>A0AAD5WSN1</accession>
<dbReference type="PANTHER" id="PTHR30502">
    <property type="entry name" value="2-KETO-3-DEOXY-L-RHAMNONATE ALDOLASE"/>
    <property type="match status" value="1"/>
</dbReference>
<dbReference type="InterPro" id="IPR040442">
    <property type="entry name" value="Pyrv_kinase-like_dom_sf"/>
</dbReference>
<dbReference type="InterPro" id="IPR005000">
    <property type="entry name" value="Aldolase/citrate-lyase_domain"/>
</dbReference>
<keyword evidence="2" id="KW-0456">Lyase</keyword>
<dbReference type="GO" id="GO:0005737">
    <property type="term" value="C:cytoplasm"/>
    <property type="evidence" value="ECO:0007669"/>
    <property type="project" value="TreeGrafter"/>
</dbReference>
<dbReference type="Gene3D" id="3.20.20.60">
    <property type="entry name" value="Phosphoenolpyruvate-binding domains"/>
    <property type="match status" value="1"/>
</dbReference>
<evidence type="ECO:0000256" key="2">
    <source>
        <dbReference type="ARBA" id="ARBA00023239"/>
    </source>
</evidence>
<reference evidence="5" key="1">
    <citation type="submission" date="2022-07" db="EMBL/GenBank/DDBJ databases">
        <title>Draft genome sequence of Zalerion maritima ATCC 34329, a (micro)plastics degrading marine fungus.</title>
        <authorList>
            <person name="Paco A."/>
            <person name="Goncalves M.F.M."/>
            <person name="Rocha-Santos T.A.P."/>
            <person name="Alves A."/>
        </authorList>
    </citation>
    <scope>NUCLEOTIDE SEQUENCE</scope>
    <source>
        <strain evidence="5">ATCC 34329</strain>
    </source>
</reference>
<protein>
    <recommendedName>
        <fullName evidence="4">HpcH/HpaI aldolase/citrate lyase domain-containing protein</fullName>
    </recommendedName>
</protein>
<dbReference type="GO" id="GO:0046872">
    <property type="term" value="F:metal ion binding"/>
    <property type="evidence" value="ECO:0007669"/>
    <property type="project" value="UniProtKB-KW"/>
</dbReference>
<evidence type="ECO:0000259" key="4">
    <source>
        <dbReference type="Pfam" id="PF03328"/>
    </source>
</evidence>
<dbReference type="PANTHER" id="PTHR30502:SF8">
    <property type="entry name" value="SYNTHASE, PUTATIVE-RELATED"/>
    <property type="match status" value="1"/>
</dbReference>
<sequence length="378" mass="40590">MSSPEIRLKFHAQVSHIPHPHFIQSVNFNVHTAPHGLPTMNTPSPCAAKVPTKGMAAYASTTFFQPHRAREAIRDAHAKTIPPLMGYYAGISSIPNTRFLAPMGFDAVWIDWEHSSCNVETMTTMVHDSIFMSGGRTIPFVRVPGHDHASIGYALDAGASLIIPQVETVSEAKHVISAAKFNASRPSVPGTRSAPPFRYIIGVTDQPYDPARTLHECLNDQAAIMIQVESLAGIENLDSILAECGSDIDMVWFGSLDCRVSMGLPGNSGLGGAEPEWLAAAAKFREIIDKHDKPYAGFGFSGPPFGAVEGFVESAERMSMMMMAADVLAFMGMGNALQEAKALVAPLVQRAGGKNGETTNGKVVEEKKTENGEAIAAR</sequence>
<feature type="domain" description="HpcH/HpaI aldolase/citrate lyase" evidence="4">
    <location>
        <begin position="100"/>
        <end position="269"/>
    </location>
</feature>
<dbReference type="EMBL" id="JAKWBI020000162">
    <property type="protein sequence ID" value="KAJ2901018.1"/>
    <property type="molecule type" value="Genomic_DNA"/>
</dbReference>
<dbReference type="Pfam" id="PF03328">
    <property type="entry name" value="HpcH_HpaI"/>
    <property type="match status" value="1"/>
</dbReference>
<organism evidence="5 6">
    <name type="scientific">Zalerion maritima</name>
    <dbReference type="NCBI Taxonomy" id="339359"/>
    <lineage>
        <taxon>Eukaryota</taxon>
        <taxon>Fungi</taxon>
        <taxon>Dikarya</taxon>
        <taxon>Ascomycota</taxon>
        <taxon>Pezizomycotina</taxon>
        <taxon>Sordariomycetes</taxon>
        <taxon>Lulworthiomycetidae</taxon>
        <taxon>Lulworthiales</taxon>
        <taxon>Lulworthiaceae</taxon>
        <taxon>Zalerion</taxon>
    </lineage>
</organism>
<evidence type="ECO:0000313" key="6">
    <source>
        <dbReference type="Proteomes" id="UP001201980"/>
    </source>
</evidence>